<keyword evidence="3" id="KW-1185">Reference proteome</keyword>
<dbReference type="PANTHER" id="PTHR33116:SF86">
    <property type="entry name" value="REVERSE TRANSCRIPTASE DOMAIN-CONTAINING PROTEIN"/>
    <property type="match status" value="1"/>
</dbReference>
<proteinExistence type="predicted"/>
<dbReference type="AlphaFoldDB" id="A0AAV2FES8"/>
<evidence type="ECO:0000313" key="2">
    <source>
        <dbReference type="EMBL" id="CAL1396794.1"/>
    </source>
</evidence>
<gene>
    <name evidence="2" type="ORF">LTRI10_LOCUS37141</name>
</gene>
<name>A0AAV2FES8_9ROSI</name>
<organism evidence="2 3">
    <name type="scientific">Linum trigynum</name>
    <dbReference type="NCBI Taxonomy" id="586398"/>
    <lineage>
        <taxon>Eukaryota</taxon>
        <taxon>Viridiplantae</taxon>
        <taxon>Streptophyta</taxon>
        <taxon>Embryophyta</taxon>
        <taxon>Tracheophyta</taxon>
        <taxon>Spermatophyta</taxon>
        <taxon>Magnoliopsida</taxon>
        <taxon>eudicotyledons</taxon>
        <taxon>Gunneridae</taxon>
        <taxon>Pentapetalae</taxon>
        <taxon>rosids</taxon>
        <taxon>fabids</taxon>
        <taxon>Malpighiales</taxon>
        <taxon>Linaceae</taxon>
        <taxon>Linum</taxon>
    </lineage>
</organism>
<evidence type="ECO:0000313" key="3">
    <source>
        <dbReference type="Proteomes" id="UP001497516"/>
    </source>
</evidence>
<evidence type="ECO:0000259" key="1">
    <source>
        <dbReference type="Pfam" id="PF13966"/>
    </source>
</evidence>
<dbReference type="EMBL" id="OZ034819">
    <property type="protein sequence ID" value="CAL1396794.1"/>
    <property type="molecule type" value="Genomic_DNA"/>
</dbReference>
<dbReference type="InterPro" id="IPR026960">
    <property type="entry name" value="RVT-Znf"/>
</dbReference>
<accession>A0AAV2FES8</accession>
<dbReference type="PANTHER" id="PTHR33116">
    <property type="entry name" value="REVERSE TRANSCRIPTASE ZINC-BINDING DOMAIN-CONTAINING PROTEIN-RELATED-RELATED"/>
    <property type="match status" value="1"/>
</dbReference>
<feature type="domain" description="Reverse transcriptase zinc-binding" evidence="1">
    <location>
        <begin position="299"/>
        <end position="365"/>
    </location>
</feature>
<dbReference type="Proteomes" id="UP001497516">
    <property type="component" value="Chromosome 6"/>
</dbReference>
<reference evidence="2 3" key="1">
    <citation type="submission" date="2024-04" db="EMBL/GenBank/DDBJ databases">
        <authorList>
            <person name="Fracassetti M."/>
        </authorList>
    </citation>
    <scope>NUCLEOTIDE SEQUENCE [LARGE SCALE GENOMIC DNA]</scope>
</reference>
<protein>
    <recommendedName>
        <fullName evidence="1">Reverse transcriptase zinc-binding domain-containing protein</fullName>
    </recommendedName>
</protein>
<sequence>MPIVAKHEKYLGLATVAGRSKKELFTGIVDRIRKKLKGWKERVLSVAAREVLIKSVAQAQLSYAMTVFKVPEGVLDEVHSMIMAFWWGQKGTERRVSWLRREEMVCSKMEGGMGFRDLKGFNMALLAKQLWNLYQRPNSLIATILRAKYHKHVSILDARAGYNPSYMWRSLMSALDFLNSGLRWRIGNGDSVCIWGDKWVPSSPELFVPSAPRGLPVDSRVSALIDPITEQWDLSLLENCFPNELVRNILKIPLRGIQEPDRLIWSTSKNGSYSVLEGYRFWLKKFKEENGVNGFGEEVVWKKMWNMNIAPKIKQFIWRFAREVLPTGDHISEKSQRHGDKCPFCDLRETQIHLFGDCQWTSRIWRTSEVADCFNYQPVQDCYGWFKQVMEKVDEETLESWSVMLWYLWKERNAQLFNGQKLAEEEIVIRAKYYLQDYKANQAKRREEPEVRVEKAWQPPLLGEYKINTDAGFGQAGGVTLGVVIRGEQGKFTLAAAKRLEGD</sequence>
<dbReference type="Pfam" id="PF13966">
    <property type="entry name" value="zf-RVT"/>
    <property type="match status" value="1"/>
</dbReference>